<dbReference type="InterPro" id="IPR015946">
    <property type="entry name" value="KH_dom-like_a/b"/>
</dbReference>
<dbReference type="InterPro" id="IPR036102">
    <property type="entry name" value="OsmC/Ohrsf"/>
</dbReference>
<gene>
    <name evidence="1" type="ORF">ATE48_07875</name>
</gene>
<dbReference type="Gene3D" id="3.30.300.20">
    <property type="match status" value="1"/>
</dbReference>
<dbReference type="InterPro" id="IPR003718">
    <property type="entry name" value="OsmC/Ohr_fam"/>
</dbReference>
<proteinExistence type="predicted"/>
<dbReference type="OrthoDB" id="9781312at2"/>
<dbReference type="RefSeq" id="WP_066769859.1">
    <property type="nucleotide sequence ID" value="NZ_CP013244.1"/>
</dbReference>
<evidence type="ECO:0000313" key="1">
    <source>
        <dbReference type="EMBL" id="ANP45849.1"/>
    </source>
</evidence>
<dbReference type="AlphaFoldDB" id="A0A1B1AH07"/>
<evidence type="ECO:0000313" key="2">
    <source>
        <dbReference type="Proteomes" id="UP000092498"/>
    </source>
</evidence>
<accession>A0A1B1AH07</accession>
<protein>
    <submittedName>
        <fullName evidence="1">Osmotically inducible protein C</fullName>
    </submittedName>
</protein>
<dbReference type="STRING" id="1759059.ATE48_07875"/>
<dbReference type="Proteomes" id="UP000092498">
    <property type="component" value="Chromosome"/>
</dbReference>
<dbReference type="InterPro" id="IPR052924">
    <property type="entry name" value="OsmC/Ohr_hydroprdx_reductase"/>
</dbReference>
<name>A0A1B1AH07_9PROT</name>
<dbReference type="SUPFAM" id="SSF82784">
    <property type="entry name" value="OsmC-like"/>
    <property type="match status" value="1"/>
</dbReference>
<dbReference type="Pfam" id="PF02566">
    <property type="entry name" value="OsmC"/>
    <property type="match status" value="1"/>
</dbReference>
<dbReference type="InParanoid" id="A0A1B1AH07"/>
<reference evidence="1 2" key="1">
    <citation type="submission" date="2015-11" db="EMBL/GenBank/DDBJ databases">
        <title>Whole-Genome Sequence of Candidatus Oderbacter manganicum from the National Park Lower Oder Valley, Germany.</title>
        <authorList>
            <person name="Braun B."/>
            <person name="Liere K."/>
            <person name="Szewzyk U."/>
        </authorList>
    </citation>
    <scope>NUCLEOTIDE SEQUENCE [LARGE SCALE GENOMIC DNA]</scope>
    <source>
        <strain evidence="1 2">OTSz_A_272</strain>
    </source>
</reference>
<dbReference type="KEGG" id="cbot:ATE48_07875"/>
<dbReference type="PANTHER" id="PTHR35368:SF1">
    <property type="entry name" value="HYDROPEROXIDE REDUCTASE"/>
    <property type="match status" value="1"/>
</dbReference>
<keyword evidence="2" id="KW-1185">Reference proteome</keyword>
<dbReference type="EMBL" id="CP013244">
    <property type="protein sequence ID" value="ANP45849.1"/>
    <property type="molecule type" value="Genomic_DNA"/>
</dbReference>
<dbReference type="PANTHER" id="PTHR35368">
    <property type="entry name" value="HYDROPEROXIDE REDUCTASE"/>
    <property type="match status" value="1"/>
</dbReference>
<sequence>MLEYRVSARRVDAHGSTAETKAASITLDTDIAGRADAFNPAELLLASIAACMIKGAERVAPMIKFDLRGMEVRLHGVRQDAPPKMIRIDYEIIVDTPESDQRLDLLHKNIRKYGTVSNTIATATVLNGVIRRAAAEI</sequence>
<organism evidence="1 2">
    <name type="scientific">Candidatus Viadribacter manganicus</name>
    <dbReference type="NCBI Taxonomy" id="1759059"/>
    <lineage>
        <taxon>Bacteria</taxon>
        <taxon>Pseudomonadati</taxon>
        <taxon>Pseudomonadota</taxon>
        <taxon>Alphaproteobacteria</taxon>
        <taxon>Hyphomonadales</taxon>
        <taxon>Hyphomonadaceae</taxon>
        <taxon>Candidatus Viadribacter</taxon>
    </lineage>
</organism>